<name>A0A7Z0D3Y3_9MICO</name>
<evidence type="ECO:0000313" key="3">
    <source>
        <dbReference type="EMBL" id="NYI68356.1"/>
    </source>
</evidence>
<feature type="transmembrane region" description="Helical" evidence="2">
    <location>
        <begin position="134"/>
        <end position="156"/>
    </location>
</feature>
<dbReference type="RefSeq" id="WP_179428714.1">
    <property type="nucleotide sequence ID" value="NZ_JACBZP010000001.1"/>
</dbReference>
<keyword evidence="4" id="KW-1185">Reference proteome</keyword>
<accession>A0A7Z0D3Y3</accession>
<organism evidence="3 4">
    <name type="scientific">Spelaeicoccus albus</name>
    <dbReference type="NCBI Taxonomy" id="1280376"/>
    <lineage>
        <taxon>Bacteria</taxon>
        <taxon>Bacillati</taxon>
        <taxon>Actinomycetota</taxon>
        <taxon>Actinomycetes</taxon>
        <taxon>Micrococcales</taxon>
        <taxon>Brevibacteriaceae</taxon>
        <taxon>Spelaeicoccus</taxon>
    </lineage>
</organism>
<feature type="region of interest" description="Disordered" evidence="1">
    <location>
        <begin position="1"/>
        <end position="126"/>
    </location>
</feature>
<keyword evidence="2" id="KW-1133">Transmembrane helix</keyword>
<keyword evidence="2" id="KW-0812">Transmembrane</keyword>
<evidence type="ECO:0000256" key="2">
    <source>
        <dbReference type="SAM" id="Phobius"/>
    </source>
</evidence>
<feature type="transmembrane region" description="Helical" evidence="2">
    <location>
        <begin position="162"/>
        <end position="180"/>
    </location>
</feature>
<protein>
    <recommendedName>
        <fullName evidence="5">DUF308 domain-containing protein</fullName>
    </recommendedName>
</protein>
<gene>
    <name evidence="3" type="ORF">BJY26_002662</name>
</gene>
<reference evidence="3 4" key="1">
    <citation type="submission" date="2020-07" db="EMBL/GenBank/DDBJ databases">
        <title>Sequencing the genomes of 1000 actinobacteria strains.</title>
        <authorList>
            <person name="Klenk H.-P."/>
        </authorList>
    </citation>
    <scope>NUCLEOTIDE SEQUENCE [LARGE SCALE GENOMIC DNA]</scope>
    <source>
        <strain evidence="3 4">DSM 26341</strain>
    </source>
</reference>
<keyword evidence="2" id="KW-0472">Membrane</keyword>
<evidence type="ECO:0000256" key="1">
    <source>
        <dbReference type="SAM" id="MobiDB-lite"/>
    </source>
</evidence>
<feature type="compositionally biased region" description="Basic and acidic residues" evidence="1">
    <location>
        <begin position="57"/>
        <end position="70"/>
    </location>
</feature>
<evidence type="ECO:0000313" key="4">
    <source>
        <dbReference type="Proteomes" id="UP000539111"/>
    </source>
</evidence>
<dbReference type="EMBL" id="JACBZP010000001">
    <property type="protein sequence ID" value="NYI68356.1"/>
    <property type="molecule type" value="Genomic_DNA"/>
</dbReference>
<dbReference type="AlphaFoldDB" id="A0A7Z0D3Y3"/>
<comment type="caution">
    <text evidence="3">The sequence shown here is derived from an EMBL/GenBank/DDBJ whole genome shotgun (WGS) entry which is preliminary data.</text>
</comment>
<proteinExistence type="predicted"/>
<sequence>MSMAGRDYEEPDFDKEWRSLVARLEDEEPAAGHDLPAADDGRTAGGDEGLGPDADEELGRISDEELDRLWLTDAPGPDQPADDDPASDDAHPSDGDLLWLPNPRVEPEELDEDDEGSYEPPEPPPLGWRESPPALVLCWIGAVCAPLYVLFVVLFWHNAPGYTILIAIGAFIGGVAGLIMSMPDHRDDDDDGAVV</sequence>
<feature type="compositionally biased region" description="Acidic residues" evidence="1">
    <location>
        <begin position="108"/>
        <end position="117"/>
    </location>
</feature>
<evidence type="ECO:0008006" key="5">
    <source>
        <dbReference type="Google" id="ProtNLM"/>
    </source>
</evidence>
<dbReference type="Proteomes" id="UP000539111">
    <property type="component" value="Unassembled WGS sequence"/>
</dbReference>